<dbReference type="InterPro" id="IPR037233">
    <property type="entry name" value="CcmK-like_sf"/>
</dbReference>
<keyword evidence="2" id="KW-1283">Bacterial microcompartment</keyword>
<accession>A0A1H1KSM8</accession>
<dbReference type="InterPro" id="IPR050575">
    <property type="entry name" value="BMC_shell"/>
</dbReference>
<dbReference type="EMBL" id="FMZL01000018">
    <property type="protein sequence ID" value="SDC50742.1"/>
    <property type="molecule type" value="Genomic_DNA"/>
</dbReference>
<dbReference type="STRING" id="604330.SAMN04489857_0170"/>
<dbReference type="PROSITE" id="PS51930">
    <property type="entry name" value="BMC_2"/>
    <property type="match status" value="1"/>
</dbReference>
<comment type="subcellular location">
    <subcellularLocation>
        <location evidence="1">Bacterial microcompartment</location>
    </subcellularLocation>
</comment>
<dbReference type="EMBL" id="LT629759">
    <property type="protein sequence ID" value="SDR65032.1"/>
    <property type="molecule type" value="Genomic_DNA"/>
</dbReference>
<evidence type="ECO:0000256" key="3">
    <source>
        <dbReference type="PROSITE-ProRule" id="PRU01278"/>
    </source>
</evidence>
<dbReference type="Proteomes" id="UP000199480">
    <property type="component" value="Chromosome I"/>
</dbReference>
<dbReference type="GO" id="GO:0031469">
    <property type="term" value="C:bacterial microcompartment"/>
    <property type="evidence" value="ECO:0007669"/>
    <property type="project" value="UniProtKB-SubCell"/>
</dbReference>
<keyword evidence="7" id="KW-1185">Reference proteome</keyword>
<dbReference type="AlphaFoldDB" id="A0A1H1KSM8"/>
<evidence type="ECO:0000313" key="5">
    <source>
        <dbReference type="EMBL" id="SDC50742.1"/>
    </source>
</evidence>
<evidence type="ECO:0000313" key="8">
    <source>
        <dbReference type="Proteomes" id="UP000199480"/>
    </source>
</evidence>
<comment type="similarity">
    <text evidence="3">Belongs to the bacterial microcompartments protein family.</text>
</comment>
<dbReference type="CDD" id="cd07045">
    <property type="entry name" value="BMC_CcmK_like"/>
    <property type="match status" value="1"/>
</dbReference>
<gene>
    <name evidence="5" type="ORF">SAMN04487824_11834</name>
    <name evidence="6" type="ORF">SAMN04489857_0170</name>
</gene>
<name>A0A1H1KSM8_9ACTN</name>
<dbReference type="RefSeq" id="WP_090847162.1">
    <property type="nucleotide sequence ID" value="NZ_CAXVIU010000001.1"/>
</dbReference>
<dbReference type="GeneID" id="78499550"/>
<dbReference type="SUPFAM" id="SSF143414">
    <property type="entry name" value="CcmK-like"/>
    <property type="match status" value="1"/>
</dbReference>
<dbReference type="Gene3D" id="3.30.70.1710">
    <property type="match status" value="1"/>
</dbReference>
<reference evidence="6" key="1">
    <citation type="submission" date="2016-10" db="EMBL/GenBank/DDBJ databases">
        <authorList>
            <person name="de Groot N.N."/>
        </authorList>
    </citation>
    <scope>NUCLEOTIDE SEQUENCE [LARGE SCALE GENOMIC DNA]</scope>
    <source>
        <strain evidence="5">DSM 22619</strain>
        <strain evidence="6">DSM 22620</strain>
    </source>
</reference>
<organism evidence="6 8">
    <name type="scientific">Parafannyhessea umbonata</name>
    <dbReference type="NCBI Taxonomy" id="604330"/>
    <lineage>
        <taxon>Bacteria</taxon>
        <taxon>Bacillati</taxon>
        <taxon>Actinomycetota</taxon>
        <taxon>Coriobacteriia</taxon>
        <taxon>Coriobacteriales</taxon>
        <taxon>Atopobiaceae</taxon>
        <taxon>Parafannyhessea</taxon>
    </lineage>
</organism>
<evidence type="ECO:0000259" key="4">
    <source>
        <dbReference type="PROSITE" id="PS51930"/>
    </source>
</evidence>
<dbReference type="Pfam" id="PF00936">
    <property type="entry name" value="BMC"/>
    <property type="match status" value="1"/>
</dbReference>
<evidence type="ECO:0000256" key="2">
    <source>
        <dbReference type="ARBA" id="ARBA00024446"/>
    </source>
</evidence>
<evidence type="ECO:0000256" key="1">
    <source>
        <dbReference type="ARBA" id="ARBA00024322"/>
    </source>
</evidence>
<dbReference type="PANTHER" id="PTHR33941:SF11">
    <property type="entry name" value="BACTERIAL MICROCOMPARTMENT SHELL PROTEIN PDUJ"/>
    <property type="match status" value="1"/>
</dbReference>
<dbReference type="OrthoDB" id="9812608at2"/>
<evidence type="ECO:0000313" key="6">
    <source>
        <dbReference type="EMBL" id="SDR65032.1"/>
    </source>
</evidence>
<proteinExistence type="inferred from homology"/>
<feature type="domain" description="BMC" evidence="4">
    <location>
        <begin position="8"/>
        <end position="93"/>
    </location>
</feature>
<reference evidence="7 8" key="2">
    <citation type="submission" date="2016-10" db="EMBL/GenBank/DDBJ databases">
        <authorList>
            <person name="Varghese N."/>
            <person name="Submissions S."/>
        </authorList>
    </citation>
    <scope>NUCLEOTIDE SEQUENCE [LARGE SCALE GENOMIC DNA]</scope>
    <source>
        <strain evidence="7">DSM 22619</strain>
        <strain evidence="8">DSM 22620</strain>
    </source>
</reference>
<dbReference type="Proteomes" id="UP000198528">
    <property type="component" value="Unassembled WGS sequence"/>
</dbReference>
<dbReference type="InterPro" id="IPR000249">
    <property type="entry name" value="BMC_dom"/>
</dbReference>
<dbReference type="SMART" id="SM00877">
    <property type="entry name" value="BMC"/>
    <property type="match status" value="1"/>
</dbReference>
<dbReference type="InterPro" id="IPR044872">
    <property type="entry name" value="CcmK/CsoS1_BMC"/>
</dbReference>
<dbReference type="PANTHER" id="PTHR33941">
    <property type="entry name" value="PROPANEDIOL UTILIZATION PROTEIN PDUA"/>
    <property type="match status" value="1"/>
</dbReference>
<protein>
    <submittedName>
        <fullName evidence="6">BMC domain-containing protein</fullName>
    </submittedName>
</protein>
<sequence length="103" mass="10777">MASEGMNALGAIETFGLVWVLEAGDAMCKAGDVELIGYENTASGYISILVQGDVAACKAAVEAGVKAVEALGAEVYSSVVIARPHPDLKKITDKYTVEKLLPY</sequence>
<evidence type="ECO:0000313" key="7">
    <source>
        <dbReference type="Proteomes" id="UP000198528"/>
    </source>
</evidence>